<reference evidence="6 7" key="1">
    <citation type="submission" date="2017-02" db="EMBL/GenBank/DDBJ databases">
        <authorList>
            <person name="Peterson S.W."/>
        </authorList>
    </citation>
    <scope>NUCLEOTIDE SEQUENCE [LARGE SCALE GENOMIC DNA]</scope>
    <source>
        <strain evidence="6 7">ATCC 17233</strain>
    </source>
</reference>
<dbReference type="InterPro" id="IPR027417">
    <property type="entry name" value="P-loop_NTPase"/>
</dbReference>
<dbReference type="PANTHER" id="PTHR42711:SF5">
    <property type="entry name" value="ABC TRANSPORTER ATP-BINDING PROTEIN NATA"/>
    <property type="match status" value="1"/>
</dbReference>
<accession>A0A1T4NQ48</accession>
<dbReference type="Proteomes" id="UP000189857">
    <property type="component" value="Unassembled WGS sequence"/>
</dbReference>
<keyword evidence="2" id="KW-0813">Transport</keyword>
<evidence type="ECO:0000256" key="3">
    <source>
        <dbReference type="ARBA" id="ARBA00022741"/>
    </source>
</evidence>
<dbReference type="AlphaFoldDB" id="A0A1T4NQ48"/>
<evidence type="ECO:0000313" key="6">
    <source>
        <dbReference type="EMBL" id="SJZ81187.1"/>
    </source>
</evidence>
<gene>
    <name evidence="6" type="ORF">SAMN02745110_01670</name>
</gene>
<evidence type="ECO:0000256" key="2">
    <source>
        <dbReference type="ARBA" id="ARBA00022448"/>
    </source>
</evidence>
<feature type="domain" description="ABC transporter" evidence="5">
    <location>
        <begin position="3"/>
        <end position="271"/>
    </location>
</feature>
<proteinExistence type="inferred from homology"/>
<dbReference type="InterPro" id="IPR003593">
    <property type="entry name" value="AAA+_ATPase"/>
</dbReference>
<dbReference type="GO" id="GO:0005524">
    <property type="term" value="F:ATP binding"/>
    <property type="evidence" value="ECO:0007669"/>
    <property type="project" value="UniProtKB-KW"/>
</dbReference>
<dbReference type="InterPro" id="IPR025302">
    <property type="entry name" value="DrrA1/2-like_C"/>
</dbReference>
<keyword evidence="4 6" id="KW-0067">ATP-binding</keyword>
<keyword evidence="7" id="KW-1185">Reference proteome</keyword>
<dbReference type="SUPFAM" id="SSF52540">
    <property type="entry name" value="P-loop containing nucleoside triphosphate hydrolases"/>
    <property type="match status" value="1"/>
</dbReference>
<dbReference type="SMART" id="SM00382">
    <property type="entry name" value="AAA"/>
    <property type="match status" value="1"/>
</dbReference>
<dbReference type="RefSeq" id="WP_078787506.1">
    <property type="nucleotide sequence ID" value="NZ_FMTO01000008.1"/>
</dbReference>
<dbReference type="Gene3D" id="3.40.50.300">
    <property type="entry name" value="P-loop containing nucleotide triphosphate hydrolases"/>
    <property type="match status" value="1"/>
</dbReference>
<dbReference type="Pfam" id="PF13732">
    <property type="entry name" value="DrrA1-3_C"/>
    <property type="match status" value="1"/>
</dbReference>
<dbReference type="Pfam" id="PF00005">
    <property type="entry name" value="ABC_tran"/>
    <property type="match status" value="1"/>
</dbReference>
<keyword evidence="3" id="KW-0547">Nucleotide-binding</keyword>
<dbReference type="InterPro" id="IPR050763">
    <property type="entry name" value="ABC_transporter_ATP-binding"/>
</dbReference>
<dbReference type="PROSITE" id="PS00211">
    <property type="entry name" value="ABC_TRANSPORTER_1"/>
    <property type="match status" value="1"/>
</dbReference>
<sequence length="341" mass="38959">MGLVVKDLFKKYGDKTVVDHISFRMDKPGVYALLGTNGAGKTTSIRMILDMLDKNGGEVIWNDGPLNFDTCNIGYLAEERGLYPKYSLMDQIKYFGTLRGVSEKELDKKIKYWAERLKVEEYLYPQYKDAVTGNKINEHGDFIDENGKVFLTTEKRKRVVKKKIKPQSPDQLSKGNQQKIQFLIAMLSDPDLIVLDEPFSGLDPVNTDILKNVVREQIDAGKYIIMSSHQMEVVEEFCTDITILSRSKAVVQGNLNDIKKSYGRVNLNLKCEENVDKYINEVGAEIVSEKENEYKIKVKNDEQSQKLLKLLVDNKVNVIRFDLSELSLHEIFVKEVGADEK</sequence>
<evidence type="ECO:0000259" key="5">
    <source>
        <dbReference type="PROSITE" id="PS50893"/>
    </source>
</evidence>
<organism evidence="6 7">
    <name type="scientific">Eubacterium ruminantium</name>
    <dbReference type="NCBI Taxonomy" id="42322"/>
    <lineage>
        <taxon>Bacteria</taxon>
        <taxon>Bacillati</taxon>
        <taxon>Bacillota</taxon>
        <taxon>Clostridia</taxon>
        <taxon>Eubacteriales</taxon>
        <taxon>Eubacteriaceae</taxon>
        <taxon>Eubacterium</taxon>
    </lineage>
</organism>
<dbReference type="PANTHER" id="PTHR42711">
    <property type="entry name" value="ABC TRANSPORTER ATP-BINDING PROTEIN"/>
    <property type="match status" value="1"/>
</dbReference>
<dbReference type="GO" id="GO:0016887">
    <property type="term" value="F:ATP hydrolysis activity"/>
    <property type="evidence" value="ECO:0007669"/>
    <property type="project" value="InterPro"/>
</dbReference>
<dbReference type="OrthoDB" id="9775135at2"/>
<evidence type="ECO:0000256" key="4">
    <source>
        <dbReference type="ARBA" id="ARBA00022840"/>
    </source>
</evidence>
<dbReference type="InterPro" id="IPR017871">
    <property type="entry name" value="ABC_transporter-like_CS"/>
</dbReference>
<dbReference type="PROSITE" id="PS50893">
    <property type="entry name" value="ABC_TRANSPORTER_2"/>
    <property type="match status" value="1"/>
</dbReference>
<dbReference type="EMBL" id="FUXA01000009">
    <property type="protein sequence ID" value="SJZ81187.1"/>
    <property type="molecule type" value="Genomic_DNA"/>
</dbReference>
<evidence type="ECO:0000313" key="7">
    <source>
        <dbReference type="Proteomes" id="UP000189857"/>
    </source>
</evidence>
<name>A0A1T4NQ48_9FIRM</name>
<evidence type="ECO:0000256" key="1">
    <source>
        <dbReference type="ARBA" id="ARBA00005417"/>
    </source>
</evidence>
<dbReference type="InterPro" id="IPR003439">
    <property type="entry name" value="ABC_transporter-like_ATP-bd"/>
</dbReference>
<protein>
    <submittedName>
        <fullName evidence="6">ABC-2 type transport system ATP-binding protein</fullName>
    </submittedName>
</protein>
<comment type="similarity">
    <text evidence="1">Belongs to the ABC transporter superfamily.</text>
</comment>